<organism evidence="1 2">
    <name type="scientific">Aneurinibacillus aneurinilyticus ATCC 12856</name>
    <dbReference type="NCBI Taxonomy" id="649747"/>
    <lineage>
        <taxon>Bacteria</taxon>
        <taxon>Bacillati</taxon>
        <taxon>Bacillota</taxon>
        <taxon>Bacilli</taxon>
        <taxon>Bacillales</taxon>
        <taxon>Paenibacillaceae</taxon>
        <taxon>Aneurinibacillus group</taxon>
        <taxon>Aneurinibacillus</taxon>
    </lineage>
</organism>
<accession>U1YI50</accession>
<name>U1YI50_ANEAE</name>
<protein>
    <submittedName>
        <fullName evidence="1">Uncharacterized protein</fullName>
    </submittedName>
</protein>
<dbReference type="AlphaFoldDB" id="U1YI50"/>
<dbReference type="HOGENOM" id="CLU_2731183_0_0_9"/>
<comment type="caution">
    <text evidence="1">The sequence shown here is derived from an EMBL/GenBank/DDBJ whole genome shotgun (WGS) entry which is preliminary data.</text>
</comment>
<reference evidence="1 2" key="1">
    <citation type="submission" date="2013-08" db="EMBL/GenBank/DDBJ databases">
        <authorList>
            <person name="Weinstock G."/>
            <person name="Sodergren E."/>
            <person name="Wylie T."/>
            <person name="Fulton L."/>
            <person name="Fulton R."/>
            <person name="Fronick C."/>
            <person name="O'Laughlin M."/>
            <person name="Godfrey J."/>
            <person name="Miner T."/>
            <person name="Herter B."/>
            <person name="Appelbaum E."/>
            <person name="Cordes M."/>
            <person name="Lek S."/>
            <person name="Wollam A."/>
            <person name="Pepin K.H."/>
            <person name="Palsikar V.B."/>
            <person name="Mitreva M."/>
            <person name="Wilson R.K."/>
        </authorList>
    </citation>
    <scope>NUCLEOTIDE SEQUENCE [LARGE SCALE GENOMIC DNA]</scope>
    <source>
        <strain evidence="1 2">ATCC 12856</strain>
    </source>
</reference>
<keyword evidence="2" id="KW-1185">Reference proteome</keyword>
<evidence type="ECO:0000313" key="2">
    <source>
        <dbReference type="Proteomes" id="UP000016511"/>
    </source>
</evidence>
<proteinExistence type="predicted"/>
<dbReference type="Proteomes" id="UP000016511">
    <property type="component" value="Unassembled WGS sequence"/>
</dbReference>
<sequence length="71" mass="8538">MPGPVIMHPRLRAWIKLQKIRIMQIYALIIRKNLLLIMRRYMEANVRNKAMKNRCVHFKLTEDMPSKESAM</sequence>
<gene>
    <name evidence="1" type="ORF">HMPREF0083_01371</name>
</gene>
<dbReference type="EMBL" id="AWSJ01000092">
    <property type="protein sequence ID" value="ERI10466.1"/>
    <property type="molecule type" value="Genomic_DNA"/>
</dbReference>
<evidence type="ECO:0000313" key="1">
    <source>
        <dbReference type="EMBL" id="ERI10466.1"/>
    </source>
</evidence>